<protein>
    <recommendedName>
        <fullName evidence="2">DUF6590 domain-containing protein</fullName>
    </recommendedName>
</protein>
<dbReference type="PANTHER" id="PTHR35391:SF5">
    <property type="entry name" value="DUF6590 DOMAIN-CONTAINING PROTEIN"/>
    <property type="match status" value="1"/>
</dbReference>
<reference evidence="3" key="1">
    <citation type="journal article" date="2020" name="Stud. Mycol.">
        <title>101 Dothideomycetes genomes: a test case for predicting lifestyles and emergence of pathogens.</title>
        <authorList>
            <person name="Haridas S."/>
            <person name="Albert R."/>
            <person name="Binder M."/>
            <person name="Bloem J."/>
            <person name="Labutti K."/>
            <person name="Salamov A."/>
            <person name="Andreopoulos B."/>
            <person name="Baker S."/>
            <person name="Barry K."/>
            <person name="Bills G."/>
            <person name="Bluhm B."/>
            <person name="Cannon C."/>
            <person name="Castanera R."/>
            <person name="Culley D."/>
            <person name="Daum C."/>
            <person name="Ezra D."/>
            <person name="Gonzalez J."/>
            <person name="Henrissat B."/>
            <person name="Kuo A."/>
            <person name="Liang C."/>
            <person name="Lipzen A."/>
            <person name="Lutzoni F."/>
            <person name="Magnuson J."/>
            <person name="Mondo S."/>
            <person name="Nolan M."/>
            <person name="Ohm R."/>
            <person name="Pangilinan J."/>
            <person name="Park H.-J."/>
            <person name="Ramirez L."/>
            <person name="Alfaro M."/>
            <person name="Sun H."/>
            <person name="Tritt A."/>
            <person name="Yoshinaga Y."/>
            <person name="Zwiers L.-H."/>
            <person name="Turgeon B."/>
            <person name="Goodwin S."/>
            <person name="Spatafora J."/>
            <person name="Crous P."/>
            <person name="Grigoriev I."/>
        </authorList>
    </citation>
    <scope>NUCLEOTIDE SEQUENCE</scope>
    <source>
        <strain evidence="3">CBS 122368</strain>
    </source>
</reference>
<dbReference type="Pfam" id="PF20233">
    <property type="entry name" value="DUF6590"/>
    <property type="match status" value="2"/>
</dbReference>
<keyword evidence="4" id="KW-1185">Reference proteome</keyword>
<feature type="region of interest" description="Disordered" evidence="1">
    <location>
        <begin position="89"/>
        <end position="108"/>
    </location>
</feature>
<dbReference type="PANTHER" id="PTHR35391">
    <property type="entry name" value="C2H2-TYPE DOMAIN-CONTAINING PROTEIN-RELATED"/>
    <property type="match status" value="1"/>
</dbReference>
<accession>A0A6A6IKJ4</accession>
<feature type="region of interest" description="Disordered" evidence="1">
    <location>
        <begin position="48"/>
        <end position="71"/>
    </location>
</feature>
<evidence type="ECO:0000259" key="2">
    <source>
        <dbReference type="Pfam" id="PF20233"/>
    </source>
</evidence>
<evidence type="ECO:0000313" key="3">
    <source>
        <dbReference type="EMBL" id="KAF2251135.1"/>
    </source>
</evidence>
<dbReference type="InterPro" id="IPR046497">
    <property type="entry name" value="DUF6590"/>
</dbReference>
<dbReference type="RefSeq" id="XP_033686139.1">
    <property type="nucleotide sequence ID" value="XM_033821464.1"/>
</dbReference>
<dbReference type="Proteomes" id="UP000800094">
    <property type="component" value="Unassembled WGS sequence"/>
</dbReference>
<evidence type="ECO:0000256" key="1">
    <source>
        <dbReference type="SAM" id="MobiDB-lite"/>
    </source>
</evidence>
<dbReference type="GeneID" id="54574794"/>
<dbReference type="EMBL" id="ML987193">
    <property type="protein sequence ID" value="KAF2251135.1"/>
    <property type="molecule type" value="Genomic_DNA"/>
</dbReference>
<proteinExistence type="predicted"/>
<feature type="compositionally biased region" description="Low complexity" evidence="1">
    <location>
        <begin position="89"/>
        <end position="104"/>
    </location>
</feature>
<feature type="region of interest" description="Disordered" evidence="1">
    <location>
        <begin position="352"/>
        <end position="385"/>
    </location>
</feature>
<gene>
    <name evidence="3" type="ORF">BU26DRAFT_276633</name>
</gene>
<feature type="compositionally biased region" description="Basic and acidic residues" evidence="1">
    <location>
        <begin position="49"/>
        <end position="65"/>
    </location>
</feature>
<feature type="domain" description="DUF6590" evidence="2">
    <location>
        <begin position="147"/>
        <end position="296"/>
    </location>
</feature>
<feature type="domain" description="DUF6590" evidence="2">
    <location>
        <begin position="439"/>
        <end position="578"/>
    </location>
</feature>
<dbReference type="OrthoDB" id="3559580at2759"/>
<organism evidence="3 4">
    <name type="scientific">Trematosphaeria pertusa</name>
    <dbReference type="NCBI Taxonomy" id="390896"/>
    <lineage>
        <taxon>Eukaryota</taxon>
        <taxon>Fungi</taxon>
        <taxon>Dikarya</taxon>
        <taxon>Ascomycota</taxon>
        <taxon>Pezizomycotina</taxon>
        <taxon>Dothideomycetes</taxon>
        <taxon>Pleosporomycetidae</taxon>
        <taxon>Pleosporales</taxon>
        <taxon>Massarineae</taxon>
        <taxon>Trematosphaeriaceae</taxon>
        <taxon>Trematosphaeria</taxon>
    </lineage>
</organism>
<name>A0A6A6IKJ4_9PLEO</name>
<evidence type="ECO:0000313" key="4">
    <source>
        <dbReference type="Proteomes" id="UP000800094"/>
    </source>
</evidence>
<sequence length="591" mass="65647">MADSSSQQTWNGISWTWSGQHQDYYYVTSNANGQYQYHFYKQLYSQDQGQEKSDQFSGEWHERTDSGTYPDISSKGHGFGGSNLYYSPPSSAQSTAASSEEAPSMPDPIPYEERVRLPNLIPGTPEKGWYHPLDTGYRMRTGAEAHQFFKIGRVFSMLYSEAASESMARAGDDSVTVVKFGEHVFSQIRRFVVVSVKRNFVKACGISTYSGRGTLKPGCNPREHAPIYFVGSSPVWLVGEHERGMTKDPIAVEPADSSLTMPVSSRIRFGKTYPIEWNVKVKDIGRVVPEDLRKLITYWKEEDDDDWGGEMSTSSYTTSAYPVATSRTVAGSNQAGEGSVGRHSSTALLPQVSAGGLPKAPAKNEAKVTDQGNRVLSSPPTDVVMTETHPQYGRDLGDTDLPMLENADPSLHLSGTSADVVSRIIGELHSEYEIIEKPRTFFKKGRVFMVVWPEPGGEAVKDQLGPPVFMKARRFVVIRPKATHCVCLPINTYQGQATTKPGVVAQDHAAVVMLGEEPKLHPEEKQLTKEPMFITLENKSTGPIDPMSRINFAKVYTVEYNVKVRNIGRIVSDSIWRMDQYFAECFKLGAN</sequence>
<feature type="compositionally biased region" description="Polar residues" evidence="1">
    <location>
        <begin position="370"/>
        <end position="380"/>
    </location>
</feature>
<dbReference type="AlphaFoldDB" id="A0A6A6IKJ4"/>